<keyword evidence="1" id="KW-0812">Transmembrane</keyword>
<keyword evidence="1" id="KW-0472">Membrane</keyword>
<name>A0A974CLW6_XENLA</name>
<reference evidence="3" key="1">
    <citation type="journal article" date="2016" name="Nature">
        <title>Genome evolution in the allotetraploid frog Xenopus laevis.</title>
        <authorList>
            <person name="Session A.M."/>
            <person name="Uno Y."/>
            <person name="Kwon T."/>
            <person name="Chapman J.A."/>
            <person name="Toyoda A."/>
            <person name="Takahashi S."/>
            <person name="Fukui A."/>
            <person name="Hikosaka A."/>
            <person name="Suzuki A."/>
            <person name="Kondo M."/>
            <person name="van Heeringen S.J."/>
            <person name="Quigley I."/>
            <person name="Heinz S."/>
            <person name="Ogino H."/>
            <person name="Ochi H."/>
            <person name="Hellsten U."/>
            <person name="Lyons J.B."/>
            <person name="Simakov O."/>
            <person name="Putnam N."/>
            <person name="Stites J."/>
            <person name="Kuroki Y."/>
            <person name="Tanaka T."/>
            <person name="Michiue T."/>
            <person name="Watanabe M."/>
            <person name="Bogdanovic O."/>
            <person name="Lister R."/>
            <person name="Georgiou G."/>
            <person name="Paranjpe S.S."/>
            <person name="van Kruijsbergen I."/>
            <person name="Shu S."/>
            <person name="Carlson J."/>
            <person name="Kinoshita T."/>
            <person name="Ohta Y."/>
            <person name="Mawaribuchi S."/>
            <person name="Jenkins J."/>
            <person name="Grimwood J."/>
            <person name="Schmutz J."/>
            <person name="Mitros T."/>
            <person name="Mozaffari S.V."/>
            <person name="Suzuki Y."/>
            <person name="Haramoto Y."/>
            <person name="Yamamoto T.S."/>
            <person name="Takagi C."/>
            <person name="Heald R."/>
            <person name="Miller K."/>
            <person name="Haudenschild C."/>
            <person name="Kitzman J."/>
            <person name="Nakayama T."/>
            <person name="Izutsu Y."/>
            <person name="Robert J."/>
            <person name="Fortriede J."/>
            <person name="Burns K."/>
            <person name="Lotay V."/>
            <person name="Karimi K."/>
            <person name="Yasuoka Y."/>
            <person name="Dichmann D.S."/>
            <person name="Flajnik M.F."/>
            <person name="Houston D.W."/>
            <person name="Shendure J."/>
            <person name="DuPasquier L."/>
            <person name="Vize P.D."/>
            <person name="Zorn A.M."/>
            <person name="Ito M."/>
            <person name="Marcotte E.M."/>
            <person name="Wallingford J.B."/>
            <person name="Ito Y."/>
            <person name="Asashima M."/>
            <person name="Ueno N."/>
            <person name="Matsuda Y."/>
            <person name="Veenstra G.J."/>
            <person name="Fujiyama A."/>
            <person name="Harland R.M."/>
            <person name="Taira M."/>
            <person name="Rokhsar D.S."/>
        </authorList>
    </citation>
    <scope>NUCLEOTIDE SEQUENCE [LARGE SCALE GENOMIC DNA]</scope>
    <source>
        <strain evidence="3">J</strain>
    </source>
</reference>
<organism evidence="2 3">
    <name type="scientific">Xenopus laevis</name>
    <name type="common">African clawed frog</name>
    <dbReference type="NCBI Taxonomy" id="8355"/>
    <lineage>
        <taxon>Eukaryota</taxon>
        <taxon>Metazoa</taxon>
        <taxon>Chordata</taxon>
        <taxon>Craniata</taxon>
        <taxon>Vertebrata</taxon>
        <taxon>Euteleostomi</taxon>
        <taxon>Amphibia</taxon>
        <taxon>Batrachia</taxon>
        <taxon>Anura</taxon>
        <taxon>Pipoidea</taxon>
        <taxon>Pipidae</taxon>
        <taxon>Xenopodinae</taxon>
        <taxon>Xenopus</taxon>
        <taxon>Xenopus</taxon>
    </lineage>
</organism>
<evidence type="ECO:0000313" key="2">
    <source>
        <dbReference type="EMBL" id="OCT75865.1"/>
    </source>
</evidence>
<dbReference type="Proteomes" id="UP000694892">
    <property type="component" value="Chromosome 6L"/>
</dbReference>
<dbReference type="EMBL" id="CM004476">
    <property type="protein sequence ID" value="OCT75865.1"/>
    <property type="molecule type" value="Genomic_DNA"/>
</dbReference>
<protein>
    <submittedName>
        <fullName evidence="2">Uncharacterized protein</fullName>
    </submittedName>
</protein>
<accession>A0A974CLW6</accession>
<dbReference type="OMA" id="NIYWEAL"/>
<evidence type="ECO:0000256" key="1">
    <source>
        <dbReference type="SAM" id="Phobius"/>
    </source>
</evidence>
<sequence length="87" mass="9519">MTTSSRSCPVPAVNRHMNHYPASHYPFLFPPVIGGLSLPALHGLHGHPPTSGSSTPSPASKCNFLHYLTTCNIYWEALLVAIVFQYL</sequence>
<feature type="transmembrane region" description="Helical" evidence="1">
    <location>
        <begin position="64"/>
        <end position="84"/>
    </location>
</feature>
<keyword evidence="1" id="KW-1133">Transmembrane helix</keyword>
<evidence type="ECO:0000313" key="3">
    <source>
        <dbReference type="Proteomes" id="UP000694892"/>
    </source>
</evidence>
<dbReference type="AlphaFoldDB" id="A0A974CLW6"/>
<gene>
    <name evidence="2" type="ORF">XELAEV_18031052mg</name>
</gene>
<proteinExistence type="predicted"/>
<feature type="transmembrane region" description="Helical" evidence="1">
    <location>
        <begin position="25"/>
        <end position="44"/>
    </location>
</feature>